<sequence>MSACMACKRSLGAGAPWRTLRAAAKAWLACTVAVLQIKVRFARVDCLVLANYCMILPLFDFGDLILSNIFNFIVNAIPPV</sequence>
<keyword evidence="2" id="KW-1185">Reference proteome</keyword>
<accession>A0A2T3HKV5</accession>
<proteinExistence type="predicted"/>
<gene>
    <name evidence="1" type="ORF">C7T94_10695</name>
</gene>
<evidence type="ECO:0000313" key="2">
    <source>
        <dbReference type="Proteomes" id="UP000240912"/>
    </source>
</evidence>
<comment type="caution">
    <text evidence="1">The sequence shown here is derived from an EMBL/GenBank/DDBJ whole genome shotgun (WGS) entry which is preliminary data.</text>
</comment>
<name>A0A2T3HKV5_9SPHI</name>
<dbReference type="Proteomes" id="UP000240912">
    <property type="component" value="Unassembled WGS sequence"/>
</dbReference>
<protein>
    <submittedName>
        <fullName evidence="1">Uncharacterized protein</fullName>
    </submittedName>
</protein>
<evidence type="ECO:0000313" key="1">
    <source>
        <dbReference type="EMBL" id="PST83077.1"/>
    </source>
</evidence>
<dbReference type="AlphaFoldDB" id="A0A2T3HKV5"/>
<dbReference type="EMBL" id="PYLS01000005">
    <property type="protein sequence ID" value="PST83077.1"/>
    <property type="molecule type" value="Genomic_DNA"/>
</dbReference>
<reference evidence="1 2" key="1">
    <citation type="submission" date="2018-03" db="EMBL/GenBank/DDBJ databases">
        <authorList>
            <person name="Keele B.F."/>
        </authorList>
    </citation>
    <scope>NUCLEOTIDE SEQUENCE [LARGE SCALE GENOMIC DNA]</scope>
    <source>
        <strain evidence="1 2">YL28-9</strain>
    </source>
</reference>
<organism evidence="1 2">
    <name type="scientific">Pedobacter yulinensis</name>
    <dbReference type="NCBI Taxonomy" id="2126353"/>
    <lineage>
        <taxon>Bacteria</taxon>
        <taxon>Pseudomonadati</taxon>
        <taxon>Bacteroidota</taxon>
        <taxon>Sphingobacteriia</taxon>
        <taxon>Sphingobacteriales</taxon>
        <taxon>Sphingobacteriaceae</taxon>
        <taxon>Pedobacter</taxon>
    </lineage>
</organism>